<reference evidence="4" key="1">
    <citation type="journal article" date="2014" name="Genome Announc.">
        <title>Genome sequence of the yeast Cyberlindnera fabianii (Hansenula fabianii).</title>
        <authorList>
            <person name="Freel K.C."/>
            <person name="Sarilar V."/>
            <person name="Neuveglise C."/>
            <person name="Devillers H."/>
            <person name="Friedrich A."/>
            <person name="Schacherer J."/>
        </authorList>
    </citation>
    <scope>NUCLEOTIDE SEQUENCE</scope>
    <source>
        <strain evidence="4">YJS4271</strain>
    </source>
</reference>
<feature type="compositionally biased region" description="Low complexity" evidence="1">
    <location>
        <begin position="47"/>
        <end position="64"/>
    </location>
</feature>
<dbReference type="EMBL" id="LK052886">
    <property type="protein sequence ID" value="CDR36303.1"/>
    <property type="molecule type" value="Genomic_DNA"/>
</dbReference>
<feature type="transmembrane region" description="Helical" evidence="2">
    <location>
        <begin position="701"/>
        <end position="719"/>
    </location>
</feature>
<keyword evidence="2" id="KW-1133">Transmembrane helix</keyword>
<feature type="region of interest" description="Disordered" evidence="1">
    <location>
        <begin position="591"/>
        <end position="627"/>
    </location>
</feature>
<feature type="region of interest" description="Disordered" evidence="1">
    <location>
        <begin position="22"/>
        <end position="64"/>
    </location>
</feature>
<keyword evidence="2" id="KW-0812">Transmembrane</keyword>
<proteinExistence type="predicted"/>
<dbReference type="InterPro" id="IPR053181">
    <property type="entry name" value="EcdB-like_regulator"/>
</dbReference>
<evidence type="ECO:0000313" key="4">
    <source>
        <dbReference type="EMBL" id="CDR36303.1"/>
    </source>
</evidence>
<name>A0A061ANK4_CYBFA</name>
<dbReference type="InterPro" id="IPR036864">
    <property type="entry name" value="Zn2-C6_fun-type_DNA-bd_sf"/>
</dbReference>
<feature type="region of interest" description="Disordered" evidence="1">
    <location>
        <begin position="91"/>
        <end position="135"/>
    </location>
</feature>
<feature type="domain" description="Zn(2)-C6 fungal-type" evidence="3">
    <location>
        <begin position="142"/>
        <end position="172"/>
    </location>
</feature>
<dbReference type="PANTHER" id="PTHR47785">
    <property type="entry name" value="ZN(II)2CYS6 TRANSCRIPTION FACTOR (EUROFUNG)-RELATED-RELATED"/>
    <property type="match status" value="1"/>
</dbReference>
<keyword evidence="2" id="KW-0472">Membrane</keyword>
<dbReference type="AlphaFoldDB" id="A0A061ANK4"/>
<accession>A0A061ANK4</accession>
<evidence type="ECO:0000256" key="1">
    <source>
        <dbReference type="SAM" id="MobiDB-lite"/>
    </source>
</evidence>
<dbReference type="PANTHER" id="PTHR47785:SF5">
    <property type="entry name" value="ZN(II)2CYS6 TRANSCRIPTION FACTOR (EUROFUNG)"/>
    <property type="match status" value="1"/>
</dbReference>
<feature type="compositionally biased region" description="Polar residues" evidence="1">
    <location>
        <begin position="113"/>
        <end position="122"/>
    </location>
</feature>
<gene>
    <name evidence="4" type="ORF">CYFA0S_01e00342g</name>
</gene>
<protein>
    <submittedName>
        <fullName evidence="4">CYFA0S01e00342g1_1</fullName>
    </submittedName>
</protein>
<dbReference type="PROSITE" id="PS50048">
    <property type="entry name" value="ZN2_CY6_FUNGAL_2"/>
    <property type="match status" value="1"/>
</dbReference>
<organism evidence="4">
    <name type="scientific">Cyberlindnera fabianii</name>
    <name type="common">Yeast</name>
    <name type="synonym">Hansenula fabianii</name>
    <dbReference type="NCBI Taxonomy" id="36022"/>
    <lineage>
        <taxon>Eukaryota</taxon>
        <taxon>Fungi</taxon>
        <taxon>Dikarya</taxon>
        <taxon>Ascomycota</taxon>
        <taxon>Saccharomycotina</taxon>
        <taxon>Saccharomycetes</taxon>
        <taxon>Phaffomycetales</taxon>
        <taxon>Phaffomycetaceae</taxon>
        <taxon>Cyberlindnera</taxon>
    </lineage>
</organism>
<dbReference type="GO" id="GO:0000981">
    <property type="term" value="F:DNA-binding transcription factor activity, RNA polymerase II-specific"/>
    <property type="evidence" value="ECO:0007669"/>
    <property type="project" value="InterPro"/>
</dbReference>
<dbReference type="SMART" id="SM00066">
    <property type="entry name" value="GAL4"/>
    <property type="match status" value="1"/>
</dbReference>
<dbReference type="GO" id="GO:0008270">
    <property type="term" value="F:zinc ion binding"/>
    <property type="evidence" value="ECO:0007669"/>
    <property type="project" value="InterPro"/>
</dbReference>
<sequence>MSNNDFISQDHFDLNVEEIEHQTHQNPSTMHQTPPIPPPVQWSNPFPQHGQHQLLPQHAAQQAALQGPQLLQPQQQYQQYPADTTNIQVHQMNNGSQGYPQGVAYAQPPQHLPRQTQQVSSTQKKRRTQQSKDVPRKRTLMACESCRIRKVKCDLSRPVCGSCEKSRVSCVYRNLKGNIDDMTRMAGLNGKNNPPRWYSCNWYSKGEGILKWPIFEKRYRIRAINSVLSAKSRDGIPQLGMFTTQELLELSDNLKENLSDYAENLSDYADSFLKNVSNKDPFINTKTLLRTVDYFKKQASLSSNLYLFDMEIPDELLPPPVLIECCAIGLMSKPLTFRNLVDYKTSSNEKSDVATQAYKFHIVANLVNAVPKTKIPDFSLGNVQHYLLQCMFWNYNMKPLKAWDSVFKASTTVMTILESYKSSGRKFTESEHRIVERVFFSCLKYESELRVELSPSIPSSGIVNYPFPSIYPTPPLDGTLSPTDEASWFFYLTEIVLRKLENRLLDEFYEPLASATDSSSATGEFAEDIYSLDWGKYDIATVISKISEYLEDLSKIEKNMVTHLKPVLQDDQAELQPHGFVMKPVTSTYQPLAPQTPVHLNNSQSTLEERIPPTPSSDTSSSNISQRAEQVAPRVPEVINWIKTRMIAFKILLFRPLSYLILHDTVPNYDNPFIDQFIQQVVETMDLLNLPLATHRHFGSWFYARNTFIAGMMIFAFFIRFGEKFASKSKCEEFLKQVSMVLDYWVDEAGDLEEPRRVIADMLGELRHM</sequence>
<dbReference type="PhylomeDB" id="A0A061ANK4"/>
<dbReference type="Pfam" id="PF00172">
    <property type="entry name" value="Zn_clus"/>
    <property type="match status" value="1"/>
</dbReference>
<evidence type="ECO:0000259" key="3">
    <source>
        <dbReference type="PROSITE" id="PS50048"/>
    </source>
</evidence>
<dbReference type="VEuPathDB" id="FungiDB:BON22_0821"/>
<dbReference type="InterPro" id="IPR001138">
    <property type="entry name" value="Zn2Cys6_DnaBD"/>
</dbReference>
<dbReference type="CDD" id="cd12148">
    <property type="entry name" value="fungal_TF_MHR"/>
    <property type="match status" value="1"/>
</dbReference>
<evidence type="ECO:0000256" key="2">
    <source>
        <dbReference type="SAM" id="Phobius"/>
    </source>
</evidence>
<feature type="compositionally biased region" description="Basic residues" evidence="1">
    <location>
        <begin position="123"/>
        <end position="135"/>
    </location>
</feature>
<dbReference type="PROSITE" id="PS00463">
    <property type="entry name" value="ZN2_CY6_FUNGAL_1"/>
    <property type="match status" value="1"/>
</dbReference>
<dbReference type="Gene3D" id="4.10.240.10">
    <property type="entry name" value="Zn(2)-C6 fungal-type DNA-binding domain"/>
    <property type="match status" value="1"/>
</dbReference>
<dbReference type="CDD" id="cd00067">
    <property type="entry name" value="GAL4"/>
    <property type="match status" value="1"/>
</dbReference>
<dbReference type="OrthoDB" id="4356994at2759"/>
<dbReference type="SUPFAM" id="SSF57701">
    <property type="entry name" value="Zn2/Cys6 DNA-binding domain"/>
    <property type="match status" value="1"/>
</dbReference>